<feature type="transmembrane region" description="Helical" evidence="1">
    <location>
        <begin position="38"/>
        <end position="60"/>
    </location>
</feature>
<gene>
    <name evidence="2" type="ORF">GCM10009663_56180</name>
</gene>
<keyword evidence="3" id="KW-1185">Reference proteome</keyword>
<accession>A0ABP4EHD9</accession>
<name>A0ABP4EHD9_9ACTN</name>
<evidence type="ECO:0000313" key="3">
    <source>
        <dbReference type="Proteomes" id="UP001499987"/>
    </source>
</evidence>
<evidence type="ECO:0000313" key="2">
    <source>
        <dbReference type="EMBL" id="GAA1106960.1"/>
    </source>
</evidence>
<reference evidence="3" key="1">
    <citation type="journal article" date="2019" name="Int. J. Syst. Evol. Microbiol.">
        <title>The Global Catalogue of Microorganisms (GCM) 10K type strain sequencing project: providing services to taxonomists for standard genome sequencing and annotation.</title>
        <authorList>
            <consortium name="The Broad Institute Genomics Platform"/>
            <consortium name="The Broad Institute Genome Sequencing Center for Infectious Disease"/>
            <person name="Wu L."/>
            <person name="Ma J."/>
        </authorList>
    </citation>
    <scope>NUCLEOTIDE SEQUENCE [LARGE SCALE GENOMIC DNA]</scope>
    <source>
        <strain evidence="3">JCM 13002</strain>
    </source>
</reference>
<sequence>MARARRSAAAVPFFLLGTIVLTLLATNALPVPSADRAFYSGLAVLCAVSTAVAVIDLVAIRRRMTEERRWHR</sequence>
<dbReference type="Proteomes" id="UP001499987">
    <property type="component" value="Unassembled WGS sequence"/>
</dbReference>
<proteinExistence type="predicted"/>
<keyword evidence="1" id="KW-1133">Transmembrane helix</keyword>
<dbReference type="EMBL" id="BAAALD010000069">
    <property type="protein sequence ID" value="GAA1106960.1"/>
    <property type="molecule type" value="Genomic_DNA"/>
</dbReference>
<keyword evidence="1" id="KW-0812">Transmembrane</keyword>
<comment type="caution">
    <text evidence="2">The sequence shown here is derived from an EMBL/GenBank/DDBJ whole genome shotgun (WGS) entry which is preliminary data.</text>
</comment>
<keyword evidence="1" id="KW-0472">Membrane</keyword>
<organism evidence="2 3">
    <name type="scientific">Kitasatospora arboriphila</name>
    <dbReference type="NCBI Taxonomy" id="258052"/>
    <lineage>
        <taxon>Bacteria</taxon>
        <taxon>Bacillati</taxon>
        <taxon>Actinomycetota</taxon>
        <taxon>Actinomycetes</taxon>
        <taxon>Kitasatosporales</taxon>
        <taxon>Streptomycetaceae</taxon>
        <taxon>Kitasatospora</taxon>
    </lineage>
</organism>
<protein>
    <submittedName>
        <fullName evidence="2">Uncharacterized protein</fullName>
    </submittedName>
</protein>
<evidence type="ECO:0000256" key="1">
    <source>
        <dbReference type="SAM" id="Phobius"/>
    </source>
</evidence>